<evidence type="ECO:0000256" key="2">
    <source>
        <dbReference type="ARBA" id="ARBA00022598"/>
    </source>
</evidence>
<gene>
    <name evidence="5" type="primary">lcfB_6</name>
    <name evidence="5" type="ORF">DSM112329_03345</name>
</gene>
<evidence type="ECO:0000256" key="1">
    <source>
        <dbReference type="ARBA" id="ARBA00006432"/>
    </source>
</evidence>
<protein>
    <submittedName>
        <fullName evidence="5">Long-chain-fatty-acid--CoA ligase</fullName>
        <ecNumber evidence="5">6.2.1.3</ecNumber>
    </submittedName>
</protein>
<feature type="domain" description="AMP-dependent synthetase/ligase" evidence="3">
    <location>
        <begin position="23"/>
        <end position="389"/>
    </location>
</feature>
<evidence type="ECO:0000259" key="3">
    <source>
        <dbReference type="Pfam" id="PF00501"/>
    </source>
</evidence>
<organism evidence="5">
    <name type="scientific">Paraconexibacter sp. AEG42_29</name>
    <dbReference type="NCBI Taxonomy" id="2997339"/>
    <lineage>
        <taxon>Bacteria</taxon>
        <taxon>Bacillati</taxon>
        <taxon>Actinomycetota</taxon>
        <taxon>Thermoleophilia</taxon>
        <taxon>Solirubrobacterales</taxon>
        <taxon>Paraconexibacteraceae</taxon>
        <taxon>Paraconexibacter</taxon>
    </lineage>
</organism>
<dbReference type="RefSeq" id="WP_354697706.1">
    <property type="nucleotide sequence ID" value="NZ_CP114014.1"/>
</dbReference>
<dbReference type="EC" id="6.2.1.3" evidence="5"/>
<feature type="domain" description="AMP-binding enzyme C-terminal" evidence="4">
    <location>
        <begin position="439"/>
        <end position="514"/>
    </location>
</feature>
<dbReference type="KEGG" id="parq:DSM112329_03345"/>
<dbReference type="FunFam" id="3.30.300.30:FF:000008">
    <property type="entry name" value="2,3-dihydroxybenzoate-AMP ligase"/>
    <property type="match status" value="1"/>
</dbReference>
<dbReference type="InterPro" id="IPR050237">
    <property type="entry name" value="ATP-dep_AMP-bd_enzyme"/>
</dbReference>
<dbReference type="Gene3D" id="3.40.50.12780">
    <property type="entry name" value="N-terminal domain of ligase-like"/>
    <property type="match status" value="1"/>
</dbReference>
<dbReference type="Gene3D" id="3.30.300.30">
    <property type="match status" value="1"/>
</dbReference>
<proteinExistence type="inferred from homology"/>
<sequence length="529" mass="55979">MAQSFPVPSDHVARRATLGDQLRRNALRIGDQEAIVAVGHGSRRALTFADLDLAATRLGSALRAHGVGRGDVVALIGRSTPELLVGFWGAVKAGAAATGVNPAFTPRELHHQLAHSRAKVIVATAEAAALIDDLEAPLPDLRLRVTESGDAPAGWQALASLVAGADDAAPAADIHEDDPALIPYTSGTTALPKAVMLSHRTYVAATIPAYAAGLGFREGDRFYYVMPLHTMAGLGSQVSLLSVGATVVLPSEVTPDAALRVLVDERITIMGQTPTFYLQLLRAAGFDAADLSALERCVTYGGTMPRAMFEGFAAAAPGLVWLTLWSQSEIGQTPTVGRFRSLDDIPGGDPAWIGRPTPQLEVRVVDADGADADEGELLCRTPGVMLGYLDDPDRTAEVLKDGWLHTGDLVRRDAAGDLFFVDRRHDVIKSGGMNVSSVEVERVLYGHGGVLEAAVVGLPDDYWGQAVTAYVVARDGAQLDAGEVIAHARTQLAAFKLPKTVRIVDALPKDAQGKILKREIRAREQAGTG</sequence>
<name>A0AAU7AXL2_9ACTN</name>
<keyword evidence="2 5" id="KW-0436">Ligase</keyword>
<dbReference type="AlphaFoldDB" id="A0AAU7AXL2"/>
<dbReference type="PANTHER" id="PTHR43767:SF1">
    <property type="entry name" value="NONRIBOSOMAL PEPTIDE SYNTHASE PES1 (EUROFUNG)-RELATED"/>
    <property type="match status" value="1"/>
</dbReference>
<dbReference type="Pfam" id="PF00501">
    <property type="entry name" value="AMP-binding"/>
    <property type="match status" value="1"/>
</dbReference>
<dbReference type="GO" id="GO:0004467">
    <property type="term" value="F:long-chain fatty acid-CoA ligase activity"/>
    <property type="evidence" value="ECO:0007669"/>
    <property type="project" value="UniProtKB-EC"/>
</dbReference>
<evidence type="ECO:0000313" key="5">
    <source>
        <dbReference type="EMBL" id="XAY06474.1"/>
    </source>
</evidence>
<dbReference type="SUPFAM" id="SSF56801">
    <property type="entry name" value="Acetyl-CoA synthetase-like"/>
    <property type="match status" value="1"/>
</dbReference>
<dbReference type="InterPro" id="IPR000873">
    <property type="entry name" value="AMP-dep_synth/lig_dom"/>
</dbReference>
<dbReference type="EMBL" id="CP114014">
    <property type="protein sequence ID" value="XAY06474.1"/>
    <property type="molecule type" value="Genomic_DNA"/>
</dbReference>
<dbReference type="InterPro" id="IPR042099">
    <property type="entry name" value="ANL_N_sf"/>
</dbReference>
<evidence type="ECO:0000259" key="4">
    <source>
        <dbReference type="Pfam" id="PF13193"/>
    </source>
</evidence>
<accession>A0AAU7AXL2</accession>
<dbReference type="InterPro" id="IPR025110">
    <property type="entry name" value="AMP-bd_C"/>
</dbReference>
<dbReference type="InterPro" id="IPR045851">
    <property type="entry name" value="AMP-bd_C_sf"/>
</dbReference>
<dbReference type="PANTHER" id="PTHR43767">
    <property type="entry name" value="LONG-CHAIN-FATTY-ACID--COA LIGASE"/>
    <property type="match status" value="1"/>
</dbReference>
<dbReference type="Pfam" id="PF13193">
    <property type="entry name" value="AMP-binding_C"/>
    <property type="match status" value="1"/>
</dbReference>
<reference evidence="5" key="1">
    <citation type="submission" date="2022-12" db="EMBL/GenBank/DDBJ databases">
        <title>Paraconexibacter alkalitolerans sp. nov. and Baekduia alba sp. nov., isolated from soil and emended description of the genera Paraconexibacter (Chun et al., 2020) and Baekduia (An et al., 2020).</title>
        <authorList>
            <person name="Vieira S."/>
            <person name="Huber K.J."/>
            <person name="Geppert A."/>
            <person name="Wolf J."/>
            <person name="Neumann-Schaal M."/>
            <person name="Muesken M."/>
            <person name="Overmann J."/>
        </authorList>
    </citation>
    <scope>NUCLEOTIDE SEQUENCE</scope>
    <source>
        <strain evidence="5">AEG42_29</strain>
    </source>
</reference>
<comment type="similarity">
    <text evidence="1">Belongs to the ATP-dependent AMP-binding enzyme family.</text>
</comment>